<feature type="domain" description="Pyrroline-5-carboxylate reductase catalytic N-terminal" evidence="2">
    <location>
        <begin position="6"/>
        <end position="95"/>
    </location>
</feature>
<name>A0A8J4A9M5_9ACTN</name>
<comment type="caution">
    <text evidence="3">The sequence shown here is derived from an EMBL/GenBank/DDBJ whole genome shotgun (WGS) entry which is preliminary data.</text>
</comment>
<dbReference type="Proteomes" id="UP000614996">
    <property type="component" value="Unassembled WGS sequence"/>
</dbReference>
<dbReference type="Pfam" id="PF03807">
    <property type="entry name" value="F420_oxidored"/>
    <property type="match status" value="1"/>
</dbReference>
<accession>A0A8J4A9M5</accession>
<keyword evidence="1" id="KW-0560">Oxidoreductase</keyword>
<dbReference type="GO" id="GO:0016491">
    <property type="term" value="F:oxidoreductase activity"/>
    <property type="evidence" value="ECO:0007669"/>
    <property type="project" value="UniProtKB-KW"/>
</dbReference>
<keyword evidence="4" id="KW-1185">Reference proteome</keyword>
<dbReference type="InterPro" id="IPR051267">
    <property type="entry name" value="STEAP_metalloreductase"/>
</dbReference>
<evidence type="ECO:0000259" key="2">
    <source>
        <dbReference type="Pfam" id="PF03807"/>
    </source>
</evidence>
<sequence>MKTVATVGFIGSGNIGRTLARLAVGAGHRMVLSNSRGPETLADTVEELGPRASAATSEEAAAAGDLVVVAVPLSALPRLPAVPLAGKTVIDTCNYGPERDGHIPELDDNSRTSSELLSRYVPDALIVKAFNNIFFRHLLALPRPAGAADRSFLPIAGDSAPAKAAVTAFIDSIGYGVVDAGSLADSWPQETGTPVWGTPYGPYSNENGQPAGEDAIRAALATATR</sequence>
<dbReference type="InterPro" id="IPR036291">
    <property type="entry name" value="NAD(P)-bd_dom_sf"/>
</dbReference>
<reference evidence="4" key="1">
    <citation type="journal article" date="2021" name="Int. J. Syst. Evol. Microbiol.">
        <title>Actinocatenispora comari sp. nov., an endophytic actinomycete isolated from aerial parts of Comarum salesowianum.</title>
        <authorList>
            <person name="Oyunbileg N."/>
            <person name="Iizaka Y."/>
            <person name="Hamada M."/>
            <person name="Davaapurev B.O."/>
            <person name="Fukumoto A."/>
            <person name="Tsetseg B."/>
            <person name="Kato F."/>
            <person name="Tamura T."/>
            <person name="Batkhuu J."/>
            <person name="Anzai Y."/>
        </authorList>
    </citation>
    <scope>NUCLEOTIDE SEQUENCE [LARGE SCALE GENOMIC DNA]</scope>
    <source>
        <strain evidence="4">NUM-2625</strain>
    </source>
</reference>
<dbReference type="SUPFAM" id="SSF51735">
    <property type="entry name" value="NAD(P)-binding Rossmann-fold domains"/>
    <property type="match status" value="1"/>
</dbReference>
<dbReference type="EMBL" id="BOPO01000020">
    <property type="protein sequence ID" value="GIL26209.1"/>
    <property type="molecule type" value="Genomic_DNA"/>
</dbReference>
<organism evidence="3 4">
    <name type="scientific">Actinocatenispora comari</name>
    <dbReference type="NCBI Taxonomy" id="2807577"/>
    <lineage>
        <taxon>Bacteria</taxon>
        <taxon>Bacillati</taxon>
        <taxon>Actinomycetota</taxon>
        <taxon>Actinomycetes</taxon>
        <taxon>Micromonosporales</taxon>
        <taxon>Micromonosporaceae</taxon>
        <taxon>Actinocatenispora</taxon>
    </lineage>
</organism>
<proteinExistence type="predicted"/>
<gene>
    <name evidence="3" type="ORF">NUM_14630</name>
</gene>
<dbReference type="PANTHER" id="PTHR14239:SF10">
    <property type="entry name" value="REDUCTASE"/>
    <property type="match status" value="1"/>
</dbReference>
<dbReference type="Gene3D" id="3.40.50.720">
    <property type="entry name" value="NAD(P)-binding Rossmann-like Domain"/>
    <property type="match status" value="1"/>
</dbReference>
<dbReference type="AlphaFoldDB" id="A0A8J4A9M5"/>
<evidence type="ECO:0000313" key="4">
    <source>
        <dbReference type="Proteomes" id="UP000614996"/>
    </source>
</evidence>
<evidence type="ECO:0000256" key="1">
    <source>
        <dbReference type="ARBA" id="ARBA00023002"/>
    </source>
</evidence>
<dbReference type="PANTHER" id="PTHR14239">
    <property type="entry name" value="DUDULIN-RELATED"/>
    <property type="match status" value="1"/>
</dbReference>
<evidence type="ECO:0000313" key="3">
    <source>
        <dbReference type="EMBL" id="GIL26209.1"/>
    </source>
</evidence>
<protein>
    <submittedName>
        <fullName evidence="3">NADP oxidoreductase</fullName>
    </submittedName>
</protein>
<dbReference type="InterPro" id="IPR028939">
    <property type="entry name" value="P5C_Rdtase_cat_N"/>
</dbReference>